<dbReference type="PRINTS" id="PR00111">
    <property type="entry name" value="ABHYDROLASE"/>
</dbReference>
<dbReference type="SUPFAM" id="SSF53474">
    <property type="entry name" value="alpha/beta-Hydrolases"/>
    <property type="match status" value="1"/>
</dbReference>
<dbReference type="PANTHER" id="PTHR43194">
    <property type="entry name" value="HYDROLASE ALPHA/BETA FOLD FAMILY"/>
    <property type="match status" value="1"/>
</dbReference>
<dbReference type="InterPro" id="IPR050228">
    <property type="entry name" value="Carboxylesterase_BioH"/>
</dbReference>
<gene>
    <name evidence="2" type="ordered locus">Cwoe_1981</name>
</gene>
<evidence type="ECO:0000259" key="1">
    <source>
        <dbReference type="Pfam" id="PF12697"/>
    </source>
</evidence>
<dbReference type="RefSeq" id="WP_012933458.1">
    <property type="nucleotide sequence ID" value="NC_013739.1"/>
</dbReference>
<reference evidence="2 3" key="1">
    <citation type="journal article" date="2010" name="Stand. Genomic Sci.">
        <title>Complete genome sequence of Conexibacter woesei type strain (ID131577).</title>
        <authorList>
            <person name="Pukall R."/>
            <person name="Lapidus A."/>
            <person name="Glavina Del Rio T."/>
            <person name="Copeland A."/>
            <person name="Tice H."/>
            <person name="Cheng J.-F."/>
            <person name="Lucas S."/>
            <person name="Chen F."/>
            <person name="Nolan M."/>
            <person name="Bruce D."/>
            <person name="Goodwin L."/>
            <person name="Pitluck S."/>
            <person name="Mavromatis K."/>
            <person name="Ivanova N."/>
            <person name="Ovchinnikova G."/>
            <person name="Pati A."/>
            <person name="Chen A."/>
            <person name="Palaniappan K."/>
            <person name="Land M."/>
            <person name="Hauser L."/>
            <person name="Chang Y.-J."/>
            <person name="Jeffries C.D."/>
            <person name="Chain P."/>
            <person name="Meincke L."/>
            <person name="Sims D."/>
            <person name="Brettin T."/>
            <person name="Detter J.C."/>
            <person name="Rohde M."/>
            <person name="Goeker M."/>
            <person name="Bristow J."/>
            <person name="Eisen J.A."/>
            <person name="Markowitz V."/>
            <person name="Kyrpides N.C."/>
            <person name="Klenk H.-P."/>
            <person name="Hugenholtz P."/>
        </authorList>
    </citation>
    <scope>NUCLEOTIDE SEQUENCE [LARGE SCALE GENOMIC DNA]</scope>
    <source>
        <strain evidence="3">DSM 14684 / CIP 108061 / JCM 11494 / NBRC 100937 / ID131577</strain>
    </source>
</reference>
<dbReference type="InterPro" id="IPR029058">
    <property type="entry name" value="AB_hydrolase_fold"/>
</dbReference>
<dbReference type="AlphaFoldDB" id="D3F3C7"/>
<reference evidence="3" key="2">
    <citation type="submission" date="2010-01" db="EMBL/GenBank/DDBJ databases">
        <title>The complete genome of Conexibacter woesei DSM 14684.</title>
        <authorList>
            <consortium name="US DOE Joint Genome Institute (JGI-PGF)"/>
            <person name="Lucas S."/>
            <person name="Copeland A."/>
            <person name="Lapidus A."/>
            <person name="Glavina del Rio T."/>
            <person name="Dalin E."/>
            <person name="Tice H."/>
            <person name="Bruce D."/>
            <person name="Goodwin L."/>
            <person name="Pitluck S."/>
            <person name="Kyrpides N."/>
            <person name="Mavromatis K."/>
            <person name="Ivanova N."/>
            <person name="Mikhailova N."/>
            <person name="Chertkov O."/>
            <person name="Brettin T."/>
            <person name="Detter J.C."/>
            <person name="Han C."/>
            <person name="Larimer F."/>
            <person name="Land M."/>
            <person name="Hauser L."/>
            <person name="Markowitz V."/>
            <person name="Cheng J.-F."/>
            <person name="Hugenholtz P."/>
            <person name="Woyke T."/>
            <person name="Wu D."/>
            <person name="Pukall R."/>
            <person name="Steenblock K."/>
            <person name="Schneider S."/>
            <person name="Klenk H.-P."/>
            <person name="Eisen J.A."/>
        </authorList>
    </citation>
    <scope>NUCLEOTIDE SEQUENCE [LARGE SCALE GENOMIC DNA]</scope>
    <source>
        <strain evidence="3">DSM 14684 / CIP 108061 / JCM 11494 / NBRC 100937 / ID131577</strain>
    </source>
</reference>
<dbReference type="PANTHER" id="PTHR43194:SF2">
    <property type="entry name" value="PEROXISOMAL MEMBRANE PROTEIN LPX1"/>
    <property type="match status" value="1"/>
</dbReference>
<dbReference type="Gene3D" id="3.40.50.1820">
    <property type="entry name" value="alpha/beta hydrolase"/>
    <property type="match status" value="1"/>
</dbReference>
<dbReference type="eggNOG" id="COG2267">
    <property type="taxonomic scope" value="Bacteria"/>
</dbReference>
<dbReference type="OrthoDB" id="63519at2"/>
<sequence length="278" mass="29546">MLAGVWWSFDRGGAEIACRDFGGDGPPVLLLHGLAGHAEEWAQTAGWLTARHRVLALDARGHGRSERRPADISPAAHVADVAGAIGRLGAGPVVLVGQSLGGLTALLAAAEHPRLVRGLVVADASPQERSAEVVDSVGRALGDWPVPFASRADAVAFFDGPSLAADAWADGLERRADGLRPRFDADVATAILRAAVSRPHWDAWERIRCPTLVVRAEAGTLPAAEAEAMRTRLPHAQLVELPGAAHDLHLDRPEEWRHVLTAFLDVAVEGDRLVQRGS</sequence>
<feature type="domain" description="AB hydrolase-1" evidence="1">
    <location>
        <begin position="28"/>
        <end position="255"/>
    </location>
</feature>
<dbReference type="HOGENOM" id="CLU_020336_50_4_11"/>
<dbReference type="EMBL" id="CP001854">
    <property type="protein sequence ID" value="ADB50407.1"/>
    <property type="molecule type" value="Genomic_DNA"/>
</dbReference>
<dbReference type="STRING" id="469383.Cwoe_1981"/>
<evidence type="ECO:0000313" key="2">
    <source>
        <dbReference type="EMBL" id="ADB50407.1"/>
    </source>
</evidence>
<proteinExistence type="predicted"/>
<dbReference type="InterPro" id="IPR000073">
    <property type="entry name" value="AB_hydrolase_1"/>
</dbReference>
<protein>
    <submittedName>
        <fullName evidence="2">Alpha/beta hydrolase fold protein</fullName>
    </submittedName>
</protein>
<dbReference type="GO" id="GO:0016787">
    <property type="term" value="F:hydrolase activity"/>
    <property type="evidence" value="ECO:0007669"/>
    <property type="project" value="UniProtKB-KW"/>
</dbReference>
<name>D3F3C7_CONWI</name>
<dbReference type="Proteomes" id="UP000008229">
    <property type="component" value="Chromosome"/>
</dbReference>
<accession>D3F3C7</accession>
<dbReference type="KEGG" id="cwo:Cwoe_1981"/>
<dbReference type="Pfam" id="PF12697">
    <property type="entry name" value="Abhydrolase_6"/>
    <property type="match status" value="1"/>
</dbReference>
<keyword evidence="2" id="KW-0378">Hydrolase</keyword>
<keyword evidence="3" id="KW-1185">Reference proteome</keyword>
<organism evidence="2 3">
    <name type="scientific">Conexibacter woesei (strain DSM 14684 / CCUG 47730 / CIP 108061 / JCM 11494 / NBRC 100937 / ID131577)</name>
    <dbReference type="NCBI Taxonomy" id="469383"/>
    <lineage>
        <taxon>Bacteria</taxon>
        <taxon>Bacillati</taxon>
        <taxon>Actinomycetota</taxon>
        <taxon>Thermoleophilia</taxon>
        <taxon>Solirubrobacterales</taxon>
        <taxon>Conexibacteraceae</taxon>
        <taxon>Conexibacter</taxon>
    </lineage>
</organism>
<evidence type="ECO:0000313" key="3">
    <source>
        <dbReference type="Proteomes" id="UP000008229"/>
    </source>
</evidence>